<evidence type="ECO:0000256" key="5">
    <source>
        <dbReference type="ARBA" id="ARBA00023306"/>
    </source>
</evidence>
<feature type="domain" description="Mur ligase C-terminal" evidence="10">
    <location>
        <begin position="328"/>
        <end position="458"/>
    </location>
</feature>
<dbReference type="GO" id="GO:0009252">
    <property type="term" value="P:peptidoglycan biosynthetic process"/>
    <property type="evidence" value="ECO:0007669"/>
    <property type="project" value="UniProtKB-UniRule"/>
</dbReference>
<comment type="PTM">
    <text evidence="7">Carboxylation is probably crucial for Mg(2+) binding and, consequently, for the gamma-phosphate positioning of ATP.</text>
</comment>
<reference evidence="12 13" key="1">
    <citation type="journal article" date="2012" name="Stand. Genomic Sci.">
        <title>Genome sequence of the orange-pigmented seawater bacterium Owenweeksia hongkongensis type strain (UST20020801(T)).</title>
        <authorList>
            <person name="Riedel T."/>
            <person name="Held B."/>
            <person name="Nolan M."/>
            <person name="Lucas S."/>
            <person name="Lapidus A."/>
            <person name="Tice H."/>
            <person name="Del Rio T.G."/>
            <person name="Cheng J.F."/>
            <person name="Han C."/>
            <person name="Tapia R."/>
            <person name="Goodwin L.A."/>
            <person name="Pitluck S."/>
            <person name="Liolios K."/>
            <person name="Mavromatis K."/>
            <person name="Pagani I."/>
            <person name="Ivanova N."/>
            <person name="Mikhailova N."/>
            <person name="Pati A."/>
            <person name="Chen A."/>
            <person name="Palaniappan K."/>
            <person name="Rohde M."/>
            <person name="Tindall B.J."/>
            <person name="Detter J.C."/>
            <person name="Goker M."/>
            <person name="Woyke T."/>
            <person name="Bristow J."/>
            <person name="Eisen J.A."/>
            <person name="Markowitz V."/>
            <person name="Hugenholtz P."/>
            <person name="Klenk H.P."/>
            <person name="Kyrpides N.C."/>
        </authorList>
    </citation>
    <scope>NUCLEOTIDE SEQUENCE</scope>
    <source>
        <strain evidence="13">DSM 17368 / JCM 12287 / NRRL B-23963</strain>
    </source>
</reference>
<dbReference type="InterPro" id="IPR005761">
    <property type="entry name" value="UDP-N-AcMur-Glu-dNH2Pim_ligase"/>
</dbReference>
<comment type="function">
    <text evidence="7">Catalyzes the addition of meso-diaminopimelic acid to the nucleotide precursor UDP-N-acetylmuramoyl-L-alanyl-D-glutamate (UMAG) in the biosynthesis of bacterial cell-wall peptidoglycan.</text>
</comment>
<evidence type="ECO:0000259" key="9">
    <source>
        <dbReference type="Pfam" id="PF01225"/>
    </source>
</evidence>
<keyword evidence="7" id="KW-0067">ATP-binding</keyword>
<feature type="modified residue" description="N6-carboxylysine" evidence="7">
    <location>
        <position position="221"/>
    </location>
</feature>
<dbReference type="AlphaFoldDB" id="G8R0R1"/>
<dbReference type="SUPFAM" id="SSF53244">
    <property type="entry name" value="MurD-like peptide ligases, peptide-binding domain"/>
    <property type="match status" value="1"/>
</dbReference>
<evidence type="ECO:0000259" key="10">
    <source>
        <dbReference type="Pfam" id="PF02875"/>
    </source>
</evidence>
<keyword evidence="4 7" id="KW-0573">Peptidoglycan synthesis</keyword>
<dbReference type="Proteomes" id="UP000005631">
    <property type="component" value="Chromosome"/>
</dbReference>
<dbReference type="Gene3D" id="3.40.1190.10">
    <property type="entry name" value="Mur-like, catalytic domain"/>
    <property type="match status" value="1"/>
</dbReference>
<organism evidence="12 13">
    <name type="scientific">Owenweeksia hongkongensis (strain DSM 17368 / CIP 108786 / JCM 12287 / NRRL B-23963 / UST20020801)</name>
    <dbReference type="NCBI Taxonomy" id="926562"/>
    <lineage>
        <taxon>Bacteria</taxon>
        <taxon>Pseudomonadati</taxon>
        <taxon>Bacteroidota</taxon>
        <taxon>Flavobacteriia</taxon>
        <taxon>Flavobacteriales</taxon>
        <taxon>Owenweeksiaceae</taxon>
        <taxon>Owenweeksia</taxon>
    </lineage>
</organism>
<keyword evidence="3 7" id="KW-0133">Cell shape</keyword>
<feature type="binding site" evidence="7">
    <location>
        <begin position="154"/>
        <end position="155"/>
    </location>
    <ligand>
        <name>UDP-N-acetyl-alpha-D-muramoyl-L-alanyl-D-glutamate</name>
        <dbReference type="ChEBI" id="CHEBI:83900"/>
    </ligand>
</feature>
<keyword evidence="2 7" id="KW-0132">Cell division</keyword>
<evidence type="ECO:0000256" key="1">
    <source>
        <dbReference type="ARBA" id="ARBA00005898"/>
    </source>
</evidence>
<dbReference type="GO" id="GO:0005737">
    <property type="term" value="C:cytoplasm"/>
    <property type="evidence" value="ECO:0007669"/>
    <property type="project" value="UniProtKB-SubCell"/>
</dbReference>
<feature type="binding site" evidence="7">
    <location>
        <begin position="112"/>
        <end position="118"/>
    </location>
    <ligand>
        <name>ATP</name>
        <dbReference type="ChEBI" id="CHEBI:30616"/>
    </ligand>
</feature>
<dbReference type="PANTHER" id="PTHR23135:SF4">
    <property type="entry name" value="UDP-N-ACETYLMURAMOYL-L-ALANYL-D-GLUTAMATE--2,6-DIAMINOPIMELATE LIGASE MURE HOMOLOG, CHLOROPLASTIC"/>
    <property type="match status" value="1"/>
</dbReference>
<dbReference type="InterPro" id="IPR013221">
    <property type="entry name" value="Mur_ligase_cen"/>
</dbReference>
<accession>G8R0R1</accession>
<dbReference type="Gene3D" id="3.40.1390.10">
    <property type="entry name" value="MurE/MurF, N-terminal domain"/>
    <property type="match status" value="1"/>
</dbReference>
<feature type="binding site" evidence="7">
    <location>
        <begin position="403"/>
        <end position="406"/>
    </location>
    <ligand>
        <name>meso-2,6-diaminopimelate</name>
        <dbReference type="ChEBI" id="CHEBI:57791"/>
    </ligand>
</feature>
<feature type="binding site" evidence="7">
    <location>
        <position position="460"/>
    </location>
    <ligand>
        <name>meso-2,6-diaminopimelate</name>
        <dbReference type="ChEBI" id="CHEBI:57791"/>
    </ligand>
</feature>
<dbReference type="Pfam" id="PF08245">
    <property type="entry name" value="Mur_ligase_M"/>
    <property type="match status" value="1"/>
</dbReference>
<dbReference type="HOGENOM" id="CLU_022291_4_1_10"/>
<dbReference type="GO" id="GO:0051301">
    <property type="term" value="P:cell division"/>
    <property type="evidence" value="ECO:0007669"/>
    <property type="project" value="UniProtKB-KW"/>
</dbReference>
<dbReference type="SUPFAM" id="SSF53623">
    <property type="entry name" value="MurD-like peptide ligases, catalytic domain"/>
    <property type="match status" value="1"/>
</dbReference>
<dbReference type="GO" id="GO:0071555">
    <property type="term" value="P:cell wall organization"/>
    <property type="evidence" value="ECO:0007669"/>
    <property type="project" value="UniProtKB-KW"/>
</dbReference>
<dbReference type="Gene3D" id="3.90.190.20">
    <property type="entry name" value="Mur ligase, C-terminal domain"/>
    <property type="match status" value="1"/>
</dbReference>
<feature type="binding site" evidence="7">
    <location>
        <position position="379"/>
    </location>
    <ligand>
        <name>meso-2,6-diaminopimelate</name>
        <dbReference type="ChEBI" id="CHEBI:57791"/>
    </ligand>
</feature>
<sequence>MKLLKDILYTAPILDAIGSTNVAVENIAFDSRKVVKESLFVAVPGTVVDGHDYIAQAISQGARSIVCEKLPEELNDGTTYIQVKDAHATLGILASNFYGNPSSKLKLVGITGTNGKTTVATLCHRLFMALGQKAGLLSTVNVMIGREIHPATHTTPDPVSLNSYLKKMVDAGCKYCFMEASSHGIEQRRIAGLKFIGAAFTNISHDHLDYHKTFDDYILAKKALFDALSPEAFALMNQDDKHGRTMLLHSKAKKYGFALKTDTDFKARIIEHQLDGMLLQLDGQEVWTKLIGTFNALNIAAVYGIAVLLGEDKLQVITAISALQSVEGRFQHFQSEGGVTAIVDYAHTPDALKNVLETIGKIRTGAETVITVVGCGGNRDKTKRPEMANIATQLSDQVIFTSDNPRNEDPEVIIQEMEAGVEMQLKRKYLSISNRKEAIRTAARLANKNDIILIAGKGHEKYQEIKGEKLPFDDMAVVRESLTQNQN</sequence>
<dbReference type="PATRIC" id="fig|926562.3.peg.2845"/>
<gene>
    <name evidence="7" type="primary">murE</name>
    <name evidence="12" type="ordered locus">Oweho_2828</name>
</gene>
<dbReference type="GO" id="GO:0005524">
    <property type="term" value="F:ATP binding"/>
    <property type="evidence" value="ECO:0007669"/>
    <property type="project" value="UniProtKB-UniRule"/>
</dbReference>
<evidence type="ECO:0000313" key="12">
    <source>
        <dbReference type="EMBL" id="AEV33788.1"/>
    </source>
</evidence>
<comment type="cofactor">
    <cofactor evidence="7">
        <name>Mg(2+)</name>
        <dbReference type="ChEBI" id="CHEBI:18420"/>
    </cofactor>
</comment>
<dbReference type="HAMAP" id="MF_00208">
    <property type="entry name" value="MurE"/>
    <property type="match status" value="1"/>
</dbReference>
<dbReference type="InterPro" id="IPR036615">
    <property type="entry name" value="Mur_ligase_C_dom_sf"/>
</dbReference>
<feature type="binding site" evidence="7">
    <location>
        <position position="181"/>
    </location>
    <ligand>
        <name>UDP-N-acetyl-alpha-D-muramoyl-L-alanyl-D-glutamate</name>
        <dbReference type="ChEBI" id="CHEBI:83900"/>
    </ligand>
</feature>
<evidence type="ECO:0000259" key="11">
    <source>
        <dbReference type="Pfam" id="PF08245"/>
    </source>
</evidence>
<evidence type="ECO:0000256" key="4">
    <source>
        <dbReference type="ARBA" id="ARBA00022984"/>
    </source>
</evidence>
<keyword evidence="6 7" id="KW-0961">Cell wall biogenesis/degradation</keyword>
<keyword evidence="7" id="KW-0963">Cytoplasm</keyword>
<comment type="similarity">
    <text evidence="1 7">Belongs to the MurCDEF family. MurE subfamily.</text>
</comment>
<feature type="binding site" evidence="7">
    <location>
        <position position="31"/>
    </location>
    <ligand>
        <name>UDP-N-acetyl-alpha-D-muramoyl-L-alanyl-D-glutamate</name>
        <dbReference type="ChEBI" id="CHEBI:83900"/>
    </ligand>
</feature>
<evidence type="ECO:0000256" key="8">
    <source>
        <dbReference type="RuleBase" id="RU004135"/>
    </source>
</evidence>
<dbReference type="InterPro" id="IPR000713">
    <property type="entry name" value="Mur_ligase_N"/>
</dbReference>
<evidence type="ECO:0000256" key="7">
    <source>
        <dbReference type="HAMAP-Rule" id="MF_00208"/>
    </source>
</evidence>
<dbReference type="PANTHER" id="PTHR23135">
    <property type="entry name" value="MUR LIGASE FAMILY MEMBER"/>
    <property type="match status" value="1"/>
</dbReference>
<feature type="domain" description="Mur ligase central" evidence="11">
    <location>
        <begin position="110"/>
        <end position="305"/>
    </location>
</feature>
<dbReference type="GO" id="GO:0008360">
    <property type="term" value="P:regulation of cell shape"/>
    <property type="evidence" value="ECO:0007669"/>
    <property type="project" value="UniProtKB-KW"/>
</dbReference>
<dbReference type="EMBL" id="CP003156">
    <property type="protein sequence ID" value="AEV33788.1"/>
    <property type="molecule type" value="Genomic_DNA"/>
</dbReference>
<evidence type="ECO:0000256" key="6">
    <source>
        <dbReference type="ARBA" id="ARBA00023316"/>
    </source>
</evidence>
<evidence type="ECO:0000256" key="3">
    <source>
        <dbReference type="ARBA" id="ARBA00022960"/>
    </source>
</evidence>
<dbReference type="GO" id="GO:0000287">
    <property type="term" value="F:magnesium ion binding"/>
    <property type="evidence" value="ECO:0007669"/>
    <property type="project" value="UniProtKB-UniRule"/>
</dbReference>
<comment type="caution">
    <text evidence="7">Lacks conserved residue(s) required for the propagation of feature annotation.</text>
</comment>
<keyword evidence="7" id="KW-0547">Nucleotide-binding</keyword>
<feature type="binding site" evidence="7">
    <location>
        <position position="456"/>
    </location>
    <ligand>
        <name>meso-2,6-diaminopimelate</name>
        <dbReference type="ChEBI" id="CHEBI:57791"/>
    </ligand>
</feature>
<name>G8R0R1_OWEHD</name>
<dbReference type="OrthoDB" id="9800958at2"/>
<dbReference type="Pfam" id="PF02875">
    <property type="entry name" value="Mur_ligase_C"/>
    <property type="match status" value="1"/>
</dbReference>
<comment type="pathway">
    <text evidence="7 8">Cell wall biogenesis; peptidoglycan biosynthesis.</text>
</comment>
<comment type="subcellular location">
    <subcellularLocation>
        <location evidence="7 8">Cytoplasm</location>
    </subcellularLocation>
</comment>
<comment type="catalytic activity">
    <reaction evidence="7">
        <text>UDP-N-acetyl-alpha-D-muramoyl-L-alanyl-D-glutamate + meso-2,6-diaminopimelate + ATP = UDP-N-acetyl-alpha-D-muramoyl-L-alanyl-gamma-D-glutamyl-meso-2,6-diaminopimelate + ADP + phosphate + H(+)</text>
        <dbReference type="Rhea" id="RHEA:23676"/>
        <dbReference type="ChEBI" id="CHEBI:15378"/>
        <dbReference type="ChEBI" id="CHEBI:30616"/>
        <dbReference type="ChEBI" id="CHEBI:43474"/>
        <dbReference type="ChEBI" id="CHEBI:57791"/>
        <dbReference type="ChEBI" id="CHEBI:83900"/>
        <dbReference type="ChEBI" id="CHEBI:83905"/>
        <dbReference type="ChEBI" id="CHEBI:456216"/>
        <dbReference type="EC" id="6.3.2.13"/>
    </reaction>
</comment>
<protein>
    <recommendedName>
        <fullName evidence="7">UDP-N-acetylmuramoyl-L-alanyl-D-glutamate--2,6-diaminopimelate ligase</fullName>
        <ecNumber evidence="7">6.3.2.13</ecNumber>
    </recommendedName>
    <alternativeName>
        <fullName evidence="7">Meso-A2pm-adding enzyme</fullName>
    </alternativeName>
    <alternativeName>
        <fullName evidence="7">Meso-diaminopimelate-adding enzyme</fullName>
    </alternativeName>
    <alternativeName>
        <fullName evidence="7">UDP-MurNAc-L-Ala-D-Glu:meso-diaminopimelate ligase</fullName>
    </alternativeName>
    <alternativeName>
        <fullName evidence="7">UDP-MurNAc-tripeptide synthetase</fullName>
    </alternativeName>
    <alternativeName>
        <fullName evidence="7">UDP-N-acetylmuramyl-tripeptide synthetase</fullName>
    </alternativeName>
</protein>
<dbReference type="InterPro" id="IPR004101">
    <property type="entry name" value="Mur_ligase_C"/>
</dbReference>
<dbReference type="GO" id="GO:0008765">
    <property type="term" value="F:UDP-N-acetylmuramoylalanyl-D-glutamate-2,6-diaminopimelate ligase activity"/>
    <property type="evidence" value="ECO:0007669"/>
    <property type="project" value="UniProtKB-UniRule"/>
</dbReference>
<keyword evidence="7" id="KW-0436">Ligase</keyword>
<proteinExistence type="inferred from homology"/>
<feature type="short sequence motif" description="Meso-diaminopimelate recognition motif" evidence="7">
    <location>
        <begin position="403"/>
        <end position="406"/>
    </location>
</feature>
<dbReference type="KEGG" id="oho:Oweho_2828"/>
<dbReference type="Pfam" id="PF01225">
    <property type="entry name" value="Mur_ligase"/>
    <property type="match status" value="1"/>
</dbReference>
<dbReference type="eggNOG" id="COG0769">
    <property type="taxonomic scope" value="Bacteria"/>
</dbReference>
<feature type="binding site" evidence="7">
    <location>
        <position position="187"/>
    </location>
    <ligand>
        <name>UDP-N-acetyl-alpha-D-muramoyl-L-alanyl-D-glutamate</name>
        <dbReference type="ChEBI" id="CHEBI:83900"/>
    </ligand>
</feature>
<feature type="domain" description="Mur ligase N-terminal catalytic" evidence="9">
    <location>
        <begin position="24"/>
        <end position="98"/>
    </location>
</feature>
<dbReference type="UniPathway" id="UPA00219"/>
<keyword evidence="7" id="KW-0460">Magnesium</keyword>
<evidence type="ECO:0000313" key="13">
    <source>
        <dbReference type="Proteomes" id="UP000005631"/>
    </source>
</evidence>
<evidence type="ECO:0000256" key="2">
    <source>
        <dbReference type="ARBA" id="ARBA00022618"/>
    </source>
</evidence>
<dbReference type="InterPro" id="IPR036565">
    <property type="entry name" value="Mur-like_cat_sf"/>
</dbReference>
<keyword evidence="5 7" id="KW-0131">Cell cycle</keyword>
<dbReference type="EC" id="6.3.2.13" evidence="7"/>
<dbReference type="InterPro" id="IPR035911">
    <property type="entry name" value="MurE/MurF_N"/>
</dbReference>
<dbReference type="NCBIfam" id="TIGR01085">
    <property type="entry name" value="murE"/>
    <property type="match status" value="1"/>
</dbReference>
<keyword evidence="13" id="KW-1185">Reference proteome</keyword>
<dbReference type="RefSeq" id="WP_014203137.1">
    <property type="nucleotide sequence ID" value="NC_016599.1"/>
</dbReference>
<dbReference type="NCBIfam" id="NF001126">
    <property type="entry name" value="PRK00139.1-4"/>
    <property type="match status" value="1"/>
</dbReference>
<dbReference type="SUPFAM" id="SSF63418">
    <property type="entry name" value="MurE/MurF N-terminal domain"/>
    <property type="match status" value="1"/>
</dbReference>
<feature type="binding site" evidence="7">
    <location>
        <position position="189"/>
    </location>
    <ligand>
        <name>UDP-N-acetyl-alpha-D-muramoyl-L-alanyl-D-glutamate</name>
        <dbReference type="ChEBI" id="CHEBI:83900"/>
    </ligand>
</feature>
<dbReference type="STRING" id="926562.Oweho_2828"/>